<geneLocation type="plasmid" evidence="1 2">
    <name>pBVIE04</name>
</geneLocation>
<dbReference type="Proteomes" id="UP000002287">
    <property type="component" value="Plasmid pBVIE04"/>
</dbReference>
<organism evidence="1 2">
    <name type="scientific">Burkholderia vietnamiensis (strain G4 / LMG 22486)</name>
    <name type="common">Burkholderia cepacia (strain R1808)</name>
    <dbReference type="NCBI Taxonomy" id="269482"/>
    <lineage>
        <taxon>Bacteria</taxon>
        <taxon>Pseudomonadati</taxon>
        <taxon>Pseudomonadota</taxon>
        <taxon>Betaproteobacteria</taxon>
        <taxon>Burkholderiales</taxon>
        <taxon>Burkholderiaceae</taxon>
        <taxon>Burkholderia</taxon>
        <taxon>Burkholderia cepacia complex</taxon>
    </lineage>
</organism>
<protein>
    <submittedName>
        <fullName evidence="1">Uncharacterized protein</fullName>
    </submittedName>
</protein>
<keyword evidence="1" id="KW-0614">Plasmid</keyword>
<evidence type="ECO:0000313" key="1">
    <source>
        <dbReference type="EMBL" id="ABO60510.1"/>
    </source>
</evidence>
<reference evidence="1 2" key="1">
    <citation type="submission" date="2007-03" db="EMBL/GenBank/DDBJ databases">
        <title>Complete sequence of plasmid pBVIE04 of Burkholderia vietnamiensis G4.</title>
        <authorList>
            <consortium name="US DOE Joint Genome Institute"/>
            <person name="Copeland A."/>
            <person name="Lucas S."/>
            <person name="Lapidus A."/>
            <person name="Barry K."/>
            <person name="Detter J.C."/>
            <person name="Glavina del Rio T."/>
            <person name="Hammon N."/>
            <person name="Israni S."/>
            <person name="Dalin E."/>
            <person name="Tice H."/>
            <person name="Pitluck S."/>
            <person name="Chain P."/>
            <person name="Malfatti S."/>
            <person name="Shin M."/>
            <person name="Vergez L."/>
            <person name="Schmutz J."/>
            <person name="Larimer F."/>
            <person name="Land M."/>
            <person name="Hauser L."/>
            <person name="Kyrpides N."/>
            <person name="Tiedje J."/>
            <person name="Richardson P."/>
        </authorList>
    </citation>
    <scope>NUCLEOTIDE SEQUENCE [LARGE SCALE GENOMIC DNA]</scope>
    <source>
        <strain evidence="2">G4 / LMG 22486</strain>
        <plasmid evidence="1 2">pBVIE04</plasmid>
    </source>
</reference>
<dbReference type="EMBL" id="CP000620">
    <property type="protein sequence ID" value="ABO60510.1"/>
    <property type="molecule type" value="Genomic_DNA"/>
</dbReference>
<name>A4JW57_BURVG</name>
<dbReference type="AlphaFoldDB" id="A4JW57"/>
<evidence type="ECO:0000313" key="2">
    <source>
        <dbReference type="Proteomes" id="UP000002287"/>
    </source>
</evidence>
<proteinExistence type="predicted"/>
<accession>A4JW57</accession>
<dbReference type="HOGENOM" id="CLU_2714723_0_0_4"/>
<gene>
    <name evidence="1" type="ordered locus">Bcep1808_7640</name>
</gene>
<sequence>MTLQRIYTSNARAADVRNLERQVTTSPRARASSIYEITRDRAVWRVPVPGQSDRYMSASAGHVGDDHFQDHE</sequence>
<dbReference type="KEGG" id="bvi:Bcep1808_7640"/>